<dbReference type="RefSeq" id="WP_125119090.1">
    <property type="nucleotide sequence ID" value="NZ_AP019309.1"/>
</dbReference>
<dbReference type="Proteomes" id="UP000268059">
    <property type="component" value="Chromosome"/>
</dbReference>
<feature type="domain" description="Restriction endonuclease type IV Mrr" evidence="1">
    <location>
        <begin position="162"/>
        <end position="283"/>
    </location>
</feature>
<dbReference type="REBASE" id="278704">
    <property type="entry name" value="Eba102MrrP"/>
</dbReference>
<feature type="domain" description="Restriction system protein Mrr-like N-terminal" evidence="2">
    <location>
        <begin position="6"/>
        <end position="90"/>
    </location>
</feature>
<dbReference type="InterPro" id="IPR011856">
    <property type="entry name" value="tRNA_endonuc-like_dom_sf"/>
</dbReference>
<dbReference type="InterPro" id="IPR025745">
    <property type="entry name" value="Mrr-like_N_dom"/>
</dbReference>
<dbReference type="AlphaFoldDB" id="A0A3G9JJP3"/>
<accession>A0A3G9JJP3</accession>
<sequence length="311" mass="35116">MAIPTYNEFYRAVLDCLNDGEVHRSREINNYCADVFHLTPEERSALLPINRQTVLSNRVGWARTYLKKAHLIESPARGKFKITEAGVKAVSDPSLVIDNDYLETFQSFREFFNSSKEEKEEVDSPEVQTETVMESTPIETMDEAYKKLTSQLADQLLANILAQDPYFFEQLVMDLLEKMGYGGELSEPSEVTSKSGDEGIDGIIRQDALGFDKIYVQAKKWAPERSVGSPDIQQFAGALMGKGANKGLYITTSHFSDKAKDFVDKHMTAKIVLVDGEMLTSLMIKYNLGVSLVHSYEIKRVDTDYFNNDNE</sequence>
<dbReference type="InParanoid" id="A0A3G9JJP3"/>
<evidence type="ECO:0000259" key="2">
    <source>
        <dbReference type="Pfam" id="PF14338"/>
    </source>
</evidence>
<dbReference type="InterPro" id="IPR052906">
    <property type="entry name" value="Type_IV_Methyl-Rstrct_Enzyme"/>
</dbReference>
<evidence type="ECO:0000259" key="1">
    <source>
        <dbReference type="Pfam" id="PF04471"/>
    </source>
</evidence>
<dbReference type="PANTHER" id="PTHR30015:SF7">
    <property type="entry name" value="TYPE IV METHYL-DIRECTED RESTRICTION ENZYME ECOKMRR"/>
    <property type="match status" value="1"/>
</dbReference>
<keyword evidence="3" id="KW-0255">Endonuclease</keyword>
<dbReference type="Gene3D" id="3.40.1350.10">
    <property type="match status" value="1"/>
</dbReference>
<dbReference type="KEGG" id="ebm:SG0102_11250"/>
<keyword evidence="4" id="KW-1185">Reference proteome</keyword>
<name>A0A3G9JJP3_9FIRM</name>
<dbReference type="InterPro" id="IPR011335">
    <property type="entry name" value="Restrct_endonuc-II-like"/>
</dbReference>
<gene>
    <name evidence="3" type="primary">mrr</name>
    <name evidence="3" type="ORF">SG0102_11250</name>
</gene>
<proteinExistence type="predicted"/>
<dbReference type="GO" id="GO:0015666">
    <property type="term" value="F:restriction endodeoxyribonuclease activity"/>
    <property type="evidence" value="ECO:0007669"/>
    <property type="project" value="TreeGrafter"/>
</dbReference>
<evidence type="ECO:0000313" key="3">
    <source>
        <dbReference type="EMBL" id="BBH26191.1"/>
    </source>
</evidence>
<organism evidence="3 4">
    <name type="scientific">Intestinibaculum porci</name>
    <dbReference type="NCBI Taxonomy" id="2487118"/>
    <lineage>
        <taxon>Bacteria</taxon>
        <taxon>Bacillati</taxon>
        <taxon>Bacillota</taxon>
        <taxon>Erysipelotrichia</taxon>
        <taxon>Erysipelotrichales</taxon>
        <taxon>Erysipelotrichaceae</taxon>
        <taxon>Intestinibaculum</taxon>
    </lineage>
</organism>
<dbReference type="Pfam" id="PF04471">
    <property type="entry name" value="Mrr_cat"/>
    <property type="match status" value="1"/>
</dbReference>
<dbReference type="OrthoDB" id="9803736at2"/>
<keyword evidence="3" id="KW-0378">Hydrolase</keyword>
<dbReference type="PANTHER" id="PTHR30015">
    <property type="entry name" value="MRR RESTRICTION SYSTEM PROTEIN"/>
    <property type="match status" value="1"/>
</dbReference>
<dbReference type="SUPFAM" id="SSF52980">
    <property type="entry name" value="Restriction endonuclease-like"/>
    <property type="match status" value="1"/>
</dbReference>
<protein>
    <submittedName>
        <fullName evidence="3">Restriction endonuclease</fullName>
    </submittedName>
</protein>
<dbReference type="Pfam" id="PF14338">
    <property type="entry name" value="Mrr_N"/>
    <property type="match status" value="1"/>
</dbReference>
<keyword evidence="3" id="KW-0540">Nuclease</keyword>
<evidence type="ECO:0000313" key="4">
    <source>
        <dbReference type="Proteomes" id="UP000268059"/>
    </source>
</evidence>
<dbReference type="InterPro" id="IPR007560">
    <property type="entry name" value="Restrct_endonuc_IV_Mrr"/>
</dbReference>
<dbReference type="GO" id="GO:0003677">
    <property type="term" value="F:DNA binding"/>
    <property type="evidence" value="ECO:0007669"/>
    <property type="project" value="InterPro"/>
</dbReference>
<reference evidence="3 4" key="1">
    <citation type="submission" date="2018-11" db="EMBL/GenBank/DDBJ databases">
        <title>Novel Erysipelotrichaceae bacterium isolated from small intestine of a swine.</title>
        <authorList>
            <person name="Kim J.S."/>
            <person name="Choe H."/>
            <person name="Lee Y.R."/>
            <person name="Kim K.M."/>
            <person name="Park D.S."/>
        </authorList>
    </citation>
    <scope>NUCLEOTIDE SEQUENCE [LARGE SCALE GENOMIC DNA]</scope>
    <source>
        <strain evidence="3 4">SG0102</strain>
    </source>
</reference>
<dbReference type="GO" id="GO:0009307">
    <property type="term" value="P:DNA restriction-modification system"/>
    <property type="evidence" value="ECO:0007669"/>
    <property type="project" value="InterPro"/>
</dbReference>
<dbReference type="EMBL" id="AP019309">
    <property type="protein sequence ID" value="BBH26191.1"/>
    <property type="molecule type" value="Genomic_DNA"/>
</dbReference>